<dbReference type="Gene3D" id="1.20.1280.290">
    <property type="match status" value="2"/>
</dbReference>
<dbReference type="PIRSF" id="PIRSF023381">
    <property type="entry name" value="MannP-dilichol_defect-1p"/>
    <property type="match status" value="1"/>
</dbReference>
<dbReference type="InterPro" id="IPR016817">
    <property type="entry name" value="MannP-dilichol_defect-1"/>
</dbReference>
<dbReference type="PANTHER" id="PTHR12226">
    <property type="entry name" value="MANNOSE-P-DOLICHOL UTILIZATION DEFECT 1 LEC35 -RELATED"/>
    <property type="match status" value="1"/>
</dbReference>
<keyword evidence="5 8" id="KW-1133">Transmembrane helix</keyword>
<dbReference type="Pfam" id="PF04193">
    <property type="entry name" value="PQ-loop"/>
    <property type="match status" value="2"/>
</dbReference>
<sequence>MSVVSIMRYLISNYLSYAVVVGSSILKVPQIMKVLQHNRADGISLLSLLIELFSYIITTSWGIVQGLPFRDYGENIFITLQLTVLLLLVAKLQNSTYGASLALVTALLVLYALASGRVPRNIHECVLSGQVFLNLLSRVPQIYANYRTRCPGQLSFLTFFLAFGGGVARTLTTSLNVSWDKGKAVLLVQFGVAATLNAVILAQILYYGIVDRRFMRVKPHHMREKSLKSE</sequence>
<comment type="caution">
    <text evidence="10">The sequence shown here is derived from an EMBL/GenBank/DDBJ whole genome shotgun (WGS) entry which is preliminary data.</text>
</comment>
<dbReference type="AlphaFoldDB" id="A0A640KI20"/>
<name>A0A640KI20_LEITA</name>
<organism evidence="10 11">
    <name type="scientific">Leishmania tarentolae</name>
    <name type="common">Sauroleishmania tarentolae</name>
    <dbReference type="NCBI Taxonomy" id="5689"/>
    <lineage>
        <taxon>Eukaryota</taxon>
        <taxon>Discoba</taxon>
        <taxon>Euglenozoa</taxon>
        <taxon>Kinetoplastea</taxon>
        <taxon>Metakinetoplastina</taxon>
        <taxon>Trypanosomatida</taxon>
        <taxon>Trypanosomatidae</taxon>
        <taxon>Leishmaniinae</taxon>
        <taxon>Leishmania</taxon>
        <taxon>lizard Leishmania</taxon>
    </lineage>
</organism>
<comment type="similarity">
    <text evidence="7 8">Belongs to the MPDU1 (TC 2.A.43.3) family.</text>
</comment>
<protein>
    <recommendedName>
        <fullName evidence="8">Mannose-P-dolichol utilization defect 1 protein homolog</fullName>
    </recommendedName>
</protein>
<keyword evidence="4" id="KW-0677">Repeat</keyword>
<keyword evidence="3 8" id="KW-0812">Transmembrane</keyword>
<evidence type="ECO:0000256" key="6">
    <source>
        <dbReference type="ARBA" id="ARBA00023136"/>
    </source>
</evidence>
<evidence type="ECO:0000256" key="8">
    <source>
        <dbReference type="PIRNR" id="PIRNR023381"/>
    </source>
</evidence>
<keyword evidence="2" id="KW-0813">Transport</keyword>
<feature type="transmembrane region" description="Helical" evidence="9">
    <location>
        <begin position="154"/>
        <end position="172"/>
    </location>
</feature>
<comment type="subcellular location">
    <subcellularLocation>
        <location evidence="1 8">Membrane</location>
        <topology evidence="1 8">Multi-pass membrane protein</topology>
    </subcellularLocation>
</comment>
<keyword evidence="6 8" id="KW-0472">Membrane</keyword>
<dbReference type="InterPro" id="IPR006603">
    <property type="entry name" value="PQ-loop_rpt"/>
</dbReference>
<dbReference type="SMART" id="SM00679">
    <property type="entry name" value="CTNS"/>
    <property type="match status" value="2"/>
</dbReference>
<feature type="transmembrane region" description="Helical" evidence="9">
    <location>
        <begin position="40"/>
        <end position="64"/>
    </location>
</feature>
<evidence type="ECO:0000313" key="10">
    <source>
        <dbReference type="EMBL" id="GET87139.1"/>
    </source>
</evidence>
<evidence type="ECO:0000256" key="4">
    <source>
        <dbReference type="ARBA" id="ARBA00022737"/>
    </source>
</evidence>
<evidence type="ECO:0000256" key="1">
    <source>
        <dbReference type="ARBA" id="ARBA00004141"/>
    </source>
</evidence>
<gene>
    <name evidence="10" type="ORF">LtaPh_1410800</name>
</gene>
<evidence type="ECO:0000313" key="11">
    <source>
        <dbReference type="Proteomes" id="UP000419144"/>
    </source>
</evidence>
<accession>A0A640KI20</accession>
<dbReference type="PANTHER" id="PTHR12226:SF2">
    <property type="entry name" value="MANNOSE-P-DOLICHOL UTILIZATION DEFECT 1 PROTEIN"/>
    <property type="match status" value="1"/>
</dbReference>
<keyword evidence="11" id="KW-1185">Reference proteome</keyword>
<feature type="transmembrane region" description="Helical" evidence="9">
    <location>
        <begin position="95"/>
        <end position="114"/>
    </location>
</feature>
<reference evidence="10" key="1">
    <citation type="submission" date="2019-11" db="EMBL/GenBank/DDBJ databases">
        <title>Leishmania tarentolae CDS.</title>
        <authorList>
            <person name="Goto Y."/>
            <person name="Yamagishi J."/>
        </authorList>
    </citation>
    <scope>NUCLEOTIDE SEQUENCE [LARGE SCALE GENOMIC DNA]</scope>
    <source>
        <strain evidence="10">Parrot Tar II</strain>
    </source>
</reference>
<dbReference type="GO" id="GO:0016020">
    <property type="term" value="C:membrane"/>
    <property type="evidence" value="ECO:0007669"/>
    <property type="project" value="UniProtKB-SubCell"/>
</dbReference>
<evidence type="ECO:0000256" key="7">
    <source>
        <dbReference type="ARBA" id="ARBA00038475"/>
    </source>
</evidence>
<dbReference type="OrthoDB" id="271506at2759"/>
<evidence type="ECO:0000256" key="2">
    <source>
        <dbReference type="ARBA" id="ARBA00022448"/>
    </source>
</evidence>
<evidence type="ECO:0000256" key="9">
    <source>
        <dbReference type="SAM" id="Phobius"/>
    </source>
</evidence>
<feature type="transmembrane region" description="Helical" evidence="9">
    <location>
        <begin position="184"/>
        <end position="209"/>
    </location>
</feature>
<dbReference type="EMBL" id="BLBS01000018">
    <property type="protein sequence ID" value="GET87139.1"/>
    <property type="molecule type" value="Genomic_DNA"/>
</dbReference>
<dbReference type="Proteomes" id="UP000419144">
    <property type="component" value="Unassembled WGS sequence"/>
</dbReference>
<proteinExistence type="inferred from homology"/>
<dbReference type="VEuPathDB" id="TriTrypDB:LtaPh_1410800"/>
<evidence type="ECO:0000256" key="5">
    <source>
        <dbReference type="ARBA" id="ARBA00022989"/>
    </source>
</evidence>
<evidence type="ECO:0000256" key="3">
    <source>
        <dbReference type="ARBA" id="ARBA00022692"/>
    </source>
</evidence>